<keyword evidence="5" id="KW-1185">Reference proteome</keyword>
<evidence type="ECO:0000256" key="3">
    <source>
        <dbReference type="ARBA" id="ARBA00049244"/>
    </source>
</evidence>
<dbReference type="RefSeq" id="WP_109188321.1">
    <property type="nucleotide sequence ID" value="NZ_BMYA01000001.1"/>
</dbReference>
<proteinExistence type="predicted"/>
<dbReference type="SUPFAM" id="SSF52540">
    <property type="entry name" value="P-loop containing nucleoside triphosphate hydrolases"/>
    <property type="match status" value="1"/>
</dbReference>
<dbReference type="Pfam" id="PF13177">
    <property type="entry name" value="DNA_pol3_delta2"/>
    <property type="match status" value="1"/>
</dbReference>
<dbReference type="EC" id="2.7.7.7" evidence="1"/>
<evidence type="ECO:0000256" key="2">
    <source>
        <dbReference type="ARBA" id="ARBA00022932"/>
    </source>
</evidence>
<dbReference type="AlphaFoldDB" id="A0A2U2AG97"/>
<evidence type="ECO:0000313" key="5">
    <source>
        <dbReference type="Proteomes" id="UP000245020"/>
    </source>
</evidence>
<dbReference type="EMBL" id="QEWQ01000001">
    <property type="protein sequence ID" value="PWD81688.1"/>
    <property type="molecule type" value="Genomic_DNA"/>
</dbReference>
<dbReference type="Proteomes" id="UP000245020">
    <property type="component" value="Unassembled WGS sequence"/>
</dbReference>
<dbReference type="PANTHER" id="PTHR11669">
    <property type="entry name" value="REPLICATION FACTOR C / DNA POLYMERASE III GAMMA-TAU SUBUNIT"/>
    <property type="match status" value="1"/>
</dbReference>
<keyword evidence="2" id="KW-0239">DNA-directed DNA polymerase</keyword>
<dbReference type="PANTHER" id="PTHR11669:SF8">
    <property type="entry name" value="DNA POLYMERASE III SUBUNIT DELTA"/>
    <property type="match status" value="1"/>
</dbReference>
<keyword evidence="2" id="KW-0548">Nucleotidyltransferase</keyword>
<protein>
    <recommendedName>
        <fullName evidence="1">DNA-directed DNA polymerase</fullName>
        <ecNumber evidence="1">2.7.7.7</ecNumber>
    </recommendedName>
</protein>
<dbReference type="GO" id="GO:0006261">
    <property type="term" value="P:DNA-templated DNA replication"/>
    <property type="evidence" value="ECO:0007669"/>
    <property type="project" value="TreeGrafter"/>
</dbReference>
<dbReference type="InterPro" id="IPR050238">
    <property type="entry name" value="DNA_Rep/Repair_Clamp_Loader"/>
</dbReference>
<comment type="caution">
    <text evidence="4">The sequence shown here is derived from an EMBL/GenBank/DDBJ whole genome shotgun (WGS) entry which is preliminary data.</text>
</comment>
<accession>A0A2U2AG97</accession>
<comment type="catalytic activity">
    <reaction evidence="3">
        <text>DNA(n) + a 2'-deoxyribonucleoside 5'-triphosphate = DNA(n+1) + diphosphate</text>
        <dbReference type="Rhea" id="RHEA:22508"/>
        <dbReference type="Rhea" id="RHEA-COMP:17339"/>
        <dbReference type="Rhea" id="RHEA-COMP:17340"/>
        <dbReference type="ChEBI" id="CHEBI:33019"/>
        <dbReference type="ChEBI" id="CHEBI:61560"/>
        <dbReference type="ChEBI" id="CHEBI:173112"/>
        <dbReference type="EC" id="2.7.7.7"/>
    </reaction>
</comment>
<dbReference type="GO" id="GO:0003887">
    <property type="term" value="F:DNA-directed DNA polymerase activity"/>
    <property type="evidence" value="ECO:0007669"/>
    <property type="project" value="UniProtKB-KW"/>
</dbReference>
<sequence>MTTPQIVHFHQLPWLLDDYQRLMIRYQQSDLTPPQSLLLYGERGIGKSILIDHLVAGILCQSVSETLEPCGQCQSCRWLASGFHPDLYTMGGEQEIKVDEVRKIHHFAQLTPETGRKIVVIKEADRLNINAANSLLKVLEEPPAELYFILESSAMERLPITVRSRCQSDYIASPEPLEALHSLELMTHRSALPQDLALLLAISLNAPLSALALLPSYQEKGRDIIAILECLFVGDFQEIGQVNELITVESLTFALLFFVMIASLDLYRGEIPVELQAIVQSVKQFSAQKRLTQYEQLVEINRARTTQTRTSWALEAWFINFS</sequence>
<keyword evidence="2" id="KW-0808">Transferase</keyword>
<name>A0A2U2AG97_9GAMM</name>
<reference evidence="5" key="1">
    <citation type="submission" date="2018-05" db="EMBL/GenBank/DDBJ databases">
        <title>Ignatzschineria dubaiensis sp. nov., isolated from necrotic foot tissues of dromedaries (Camelus dromedarius) and associated maggots in Dubai, United Arab Emirates.</title>
        <authorList>
            <person name="Tsang C.C."/>
            <person name="Tang J.Y.M."/>
            <person name="Fong J.Y.H."/>
            <person name="Kinne J."/>
            <person name="Lee H.H."/>
            <person name="Joseph M."/>
            <person name="Jose S."/>
            <person name="Schuster R.K."/>
            <person name="Tang Y."/>
            <person name="Sivakumar S."/>
            <person name="Chen J.H.K."/>
            <person name="Teng J.L.L."/>
            <person name="Lau S.K.P."/>
            <person name="Wernery U."/>
            <person name="Woo P.C.Y."/>
        </authorList>
    </citation>
    <scope>NUCLEOTIDE SEQUENCE [LARGE SCALE GENOMIC DNA]</scope>
    <source>
        <strain evidence="5">KCTC 22644</strain>
    </source>
</reference>
<dbReference type="GO" id="GO:0009360">
    <property type="term" value="C:DNA polymerase III complex"/>
    <property type="evidence" value="ECO:0007669"/>
    <property type="project" value="TreeGrafter"/>
</dbReference>
<dbReference type="Gene3D" id="3.40.50.300">
    <property type="entry name" value="P-loop containing nucleotide triphosphate hydrolases"/>
    <property type="match status" value="1"/>
</dbReference>
<dbReference type="OrthoDB" id="9811073at2"/>
<dbReference type="InterPro" id="IPR027417">
    <property type="entry name" value="P-loop_NTPase"/>
</dbReference>
<gene>
    <name evidence="4" type="ORF">DC083_00365</name>
</gene>
<evidence type="ECO:0000313" key="4">
    <source>
        <dbReference type="EMBL" id="PWD81688.1"/>
    </source>
</evidence>
<organism evidence="4 5">
    <name type="scientific">Ignatzschineria ureiclastica</name>
    <dbReference type="NCBI Taxonomy" id="472582"/>
    <lineage>
        <taxon>Bacteria</taxon>
        <taxon>Pseudomonadati</taxon>
        <taxon>Pseudomonadota</taxon>
        <taxon>Gammaproteobacteria</taxon>
        <taxon>Cardiobacteriales</taxon>
        <taxon>Ignatzschineriaceae</taxon>
        <taxon>Ignatzschineria</taxon>
    </lineage>
</organism>
<evidence type="ECO:0000256" key="1">
    <source>
        <dbReference type="ARBA" id="ARBA00012417"/>
    </source>
</evidence>